<evidence type="ECO:0000313" key="10">
    <source>
        <dbReference type="EMBL" id="KAK9097138.1"/>
    </source>
</evidence>
<evidence type="ECO:0000256" key="1">
    <source>
        <dbReference type="ARBA" id="ARBA00004613"/>
    </source>
</evidence>
<dbReference type="PANTHER" id="PTHR33285:SF55">
    <property type="entry name" value="PHYTOSULFOKINES 3"/>
    <property type="match status" value="1"/>
</dbReference>
<protein>
    <recommendedName>
        <fullName evidence="9">Phytosulfokine</fullName>
    </recommendedName>
    <component>
        <recommendedName>
            <fullName evidence="9">Phytosulfokine-alpha</fullName>
            <shortName evidence="9">PSK-alpha</shortName>
            <shortName evidence="9">Phytosulfokine-a</shortName>
        </recommendedName>
    </component>
    <component>
        <recommendedName>
            <fullName evidence="9">Phytosulfokine-beta</fullName>
            <shortName evidence="9">PSK-beta</shortName>
            <shortName evidence="9">Phytosulfokine-b</shortName>
        </recommendedName>
    </component>
</protein>
<name>A0AAP0HQ21_9MAGN</name>
<evidence type="ECO:0000256" key="2">
    <source>
        <dbReference type="ARBA" id="ARBA00010781"/>
    </source>
</evidence>
<dbReference type="GO" id="GO:0008083">
    <property type="term" value="F:growth factor activity"/>
    <property type="evidence" value="ECO:0007669"/>
    <property type="project" value="UniProtKB-UniRule"/>
</dbReference>
<accession>A0AAP0HQ21</accession>
<evidence type="ECO:0000256" key="3">
    <source>
        <dbReference type="ARBA" id="ARBA00022473"/>
    </source>
</evidence>
<evidence type="ECO:0000256" key="7">
    <source>
        <dbReference type="ARBA" id="ARBA00022782"/>
    </source>
</evidence>
<proteinExistence type="inferred from homology"/>
<comment type="caution">
    <text evidence="10">The sequence shown here is derived from an EMBL/GenBank/DDBJ whole genome shotgun (WGS) entry which is preliminary data.</text>
</comment>
<dbReference type="PANTHER" id="PTHR33285">
    <property type="entry name" value="PHYTOSULFOKINES 3"/>
    <property type="match status" value="1"/>
</dbReference>
<dbReference type="GO" id="GO:0008283">
    <property type="term" value="P:cell population proliferation"/>
    <property type="evidence" value="ECO:0007669"/>
    <property type="project" value="UniProtKB-UniRule"/>
</dbReference>
<dbReference type="Pfam" id="PF06404">
    <property type="entry name" value="PSK"/>
    <property type="match status" value="1"/>
</dbReference>
<organism evidence="10 11">
    <name type="scientific">Stephania japonica</name>
    <dbReference type="NCBI Taxonomy" id="461633"/>
    <lineage>
        <taxon>Eukaryota</taxon>
        <taxon>Viridiplantae</taxon>
        <taxon>Streptophyta</taxon>
        <taxon>Embryophyta</taxon>
        <taxon>Tracheophyta</taxon>
        <taxon>Spermatophyta</taxon>
        <taxon>Magnoliopsida</taxon>
        <taxon>Ranunculales</taxon>
        <taxon>Menispermaceae</taxon>
        <taxon>Menispermoideae</taxon>
        <taxon>Cissampelideae</taxon>
        <taxon>Stephania</taxon>
    </lineage>
</organism>
<comment type="subcellular location">
    <subcellularLocation>
        <location evidence="1 9">Secreted</location>
    </subcellularLocation>
</comment>
<comment type="similarity">
    <text evidence="2 9">Belongs to the phytosulfokine family.</text>
</comment>
<feature type="signal peptide" evidence="9">
    <location>
        <begin position="1"/>
        <end position="21"/>
    </location>
</feature>
<dbReference type="EMBL" id="JBBNAE010000009">
    <property type="protein sequence ID" value="KAK9097138.1"/>
    <property type="molecule type" value="Genomic_DNA"/>
</dbReference>
<comment type="PTM">
    <text evidence="9">Sulfation is important for activity and for the binding to a putative membrane receptor.</text>
</comment>
<dbReference type="GO" id="GO:0005576">
    <property type="term" value="C:extracellular region"/>
    <property type="evidence" value="ECO:0007669"/>
    <property type="project" value="UniProtKB-SubCell"/>
</dbReference>
<evidence type="ECO:0000256" key="8">
    <source>
        <dbReference type="ARBA" id="ARBA00023030"/>
    </source>
</evidence>
<dbReference type="Proteomes" id="UP001417504">
    <property type="component" value="Unassembled WGS sequence"/>
</dbReference>
<gene>
    <name evidence="10" type="ORF">Sjap_022635</name>
</gene>
<comment type="PTM">
    <text evidence="9">PSK-alpha is produced by endopeptidase digestion. PSK-beta is produced from PSK-alpha by exopeptidase digestion.</text>
</comment>
<dbReference type="AlphaFoldDB" id="A0AAP0HQ21"/>
<keyword evidence="11" id="KW-1185">Reference proteome</keyword>
<evidence type="ECO:0000256" key="6">
    <source>
        <dbReference type="ARBA" id="ARBA00022729"/>
    </source>
</evidence>
<keyword evidence="3 9" id="KW-0217">Developmental protein</keyword>
<feature type="chain" id="PRO_5042672937" description="Phytosulfokine" evidence="9">
    <location>
        <begin position="22"/>
        <end position="77"/>
    </location>
</feature>
<dbReference type="InterPro" id="IPR009438">
    <property type="entry name" value="Phytosulfokine"/>
</dbReference>
<comment type="function">
    <text evidence="9">Promotes plant cell differentiation, organogenesis and somatic embryogenesis as well as cell proliferation.</text>
</comment>
<dbReference type="GO" id="GO:0030154">
    <property type="term" value="P:cell differentiation"/>
    <property type="evidence" value="ECO:0007669"/>
    <property type="project" value="UniProtKB-UniRule"/>
</dbReference>
<keyword evidence="4 9" id="KW-0964">Secreted</keyword>
<keyword evidence="8 9" id="KW-0339">Growth factor</keyword>
<evidence type="ECO:0000256" key="9">
    <source>
        <dbReference type="RuleBase" id="RU368031"/>
    </source>
</evidence>
<keyword evidence="5 9" id="KW-0765">Sulfation</keyword>
<sequence>MSKVTSLFVISVLLFFSLTFAARTTPFNAGHETESAEVESCGEVGEEECLMRRTLEAHLDYIYTNKTVPPSAGPSGV</sequence>
<keyword evidence="6 9" id="KW-0732">Signal</keyword>
<reference evidence="10 11" key="1">
    <citation type="submission" date="2024-01" db="EMBL/GenBank/DDBJ databases">
        <title>Genome assemblies of Stephania.</title>
        <authorList>
            <person name="Yang L."/>
        </authorList>
    </citation>
    <scope>NUCLEOTIDE SEQUENCE [LARGE SCALE GENOMIC DNA]</scope>
    <source>
        <strain evidence="10">QJT</strain>
        <tissue evidence="10">Leaf</tissue>
    </source>
</reference>
<evidence type="ECO:0000256" key="5">
    <source>
        <dbReference type="ARBA" id="ARBA00022641"/>
    </source>
</evidence>
<evidence type="ECO:0000313" key="11">
    <source>
        <dbReference type="Proteomes" id="UP001417504"/>
    </source>
</evidence>
<evidence type="ECO:0000256" key="4">
    <source>
        <dbReference type="ARBA" id="ARBA00022525"/>
    </source>
</evidence>
<keyword evidence="7 9" id="KW-0221">Differentiation</keyword>